<name>A0A090ACK6_9GAMM</name>
<dbReference type="FunFam" id="2.40.50.140:FF:000058">
    <property type="entry name" value="Transcription termination/antitermination protein NusA"/>
    <property type="match status" value="1"/>
</dbReference>
<evidence type="ECO:0000256" key="7">
    <source>
        <dbReference type="HAMAP-Rule" id="MF_00945"/>
    </source>
</evidence>
<dbReference type="STRING" id="40754.THII_1176"/>
<evidence type="ECO:0000259" key="9">
    <source>
        <dbReference type="PROSITE" id="PS50126"/>
    </source>
</evidence>
<evidence type="ECO:0000313" key="10">
    <source>
        <dbReference type="EMBL" id="BAP55473.1"/>
    </source>
</evidence>
<organism evidence="10 11">
    <name type="scientific">Thioploca ingrica</name>
    <dbReference type="NCBI Taxonomy" id="40754"/>
    <lineage>
        <taxon>Bacteria</taxon>
        <taxon>Pseudomonadati</taxon>
        <taxon>Pseudomonadota</taxon>
        <taxon>Gammaproteobacteria</taxon>
        <taxon>Thiotrichales</taxon>
        <taxon>Thiotrichaceae</taxon>
        <taxon>Thioploca</taxon>
    </lineage>
</organism>
<dbReference type="FunFam" id="3.30.300.20:FF:000002">
    <property type="entry name" value="Transcription termination/antitermination protein NusA"/>
    <property type="match status" value="1"/>
</dbReference>
<evidence type="ECO:0000256" key="5">
    <source>
        <dbReference type="ARBA" id="ARBA00023015"/>
    </source>
</evidence>
<dbReference type="NCBIfam" id="TIGR01954">
    <property type="entry name" value="nusA_Cterm_rpt"/>
    <property type="match status" value="2"/>
</dbReference>
<dbReference type="Gene3D" id="2.40.50.140">
    <property type="entry name" value="Nucleic acid-binding proteins"/>
    <property type="match status" value="1"/>
</dbReference>
<dbReference type="Gene3D" id="3.30.1480.10">
    <property type="entry name" value="NusA, N-terminal domain"/>
    <property type="match status" value="1"/>
</dbReference>
<dbReference type="SMART" id="SM00316">
    <property type="entry name" value="S1"/>
    <property type="match status" value="1"/>
</dbReference>
<dbReference type="PROSITE" id="PS50126">
    <property type="entry name" value="S1"/>
    <property type="match status" value="1"/>
</dbReference>
<dbReference type="GO" id="GO:0003723">
    <property type="term" value="F:RNA binding"/>
    <property type="evidence" value="ECO:0007669"/>
    <property type="project" value="UniProtKB-UniRule"/>
</dbReference>
<keyword evidence="1 7" id="KW-0806">Transcription termination</keyword>
<evidence type="ECO:0000256" key="1">
    <source>
        <dbReference type="ARBA" id="ARBA00022472"/>
    </source>
</evidence>
<evidence type="ECO:0000256" key="2">
    <source>
        <dbReference type="ARBA" id="ARBA00022490"/>
    </source>
</evidence>
<dbReference type="SUPFAM" id="SSF69705">
    <property type="entry name" value="Transcription factor NusA, N-terminal domain"/>
    <property type="match status" value="1"/>
</dbReference>
<comment type="subcellular location">
    <subcellularLocation>
        <location evidence="7">Cytoplasm</location>
    </subcellularLocation>
</comment>
<dbReference type="InterPro" id="IPR003029">
    <property type="entry name" value="S1_domain"/>
</dbReference>
<dbReference type="HOGENOM" id="CLU_029242_0_0_6"/>
<keyword evidence="8" id="KW-0175">Coiled coil</keyword>
<dbReference type="SUPFAM" id="SSF50249">
    <property type="entry name" value="Nucleic acid-binding proteins"/>
    <property type="match status" value="1"/>
</dbReference>
<dbReference type="PROSITE" id="PS50084">
    <property type="entry name" value="KH_TYPE_1"/>
    <property type="match status" value="1"/>
</dbReference>
<dbReference type="InterPro" id="IPR015946">
    <property type="entry name" value="KH_dom-like_a/b"/>
</dbReference>
<dbReference type="OrthoDB" id="9807233at2"/>
<comment type="similarity">
    <text evidence="7">Belongs to the NusA family.</text>
</comment>
<dbReference type="InterPro" id="IPR010214">
    <property type="entry name" value="Tscrpt_termin_fac_NusA_C_rpt"/>
</dbReference>
<keyword evidence="3 7" id="KW-0889">Transcription antitermination</keyword>
<dbReference type="Pfam" id="PF00575">
    <property type="entry name" value="S1"/>
    <property type="match status" value="1"/>
</dbReference>
<dbReference type="InterPro" id="IPR010995">
    <property type="entry name" value="DNA_repair_Rad51/TF_NusA_a-hlx"/>
</dbReference>
<dbReference type="GO" id="GO:0003700">
    <property type="term" value="F:DNA-binding transcription factor activity"/>
    <property type="evidence" value="ECO:0007669"/>
    <property type="project" value="InterPro"/>
</dbReference>
<dbReference type="PANTHER" id="PTHR22648">
    <property type="entry name" value="TRANSCRIPTION TERMINATION FACTOR NUSA"/>
    <property type="match status" value="1"/>
</dbReference>
<dbReference type="InterPro" id="IPR030842">
    <property type="entry name" value="TF_NusA_bacterial"/>
</dbReference>
<dbReference type="CDD" id="cd02134">
    <property type="entry name" value="KH-II_NusA_rpt1"/>
    <property type="match status" value="1"/>
</dbReference>
<dbReference type="AlphaFoldDB" id="A0A090ACK6"/>
<dbReference type="InterPro" id="IPR009019">
    <property type="entry name" value="KH_sf_prok-type"/>
</dbReference>
<evidence type="ECO:0000256" key="4">
    <source>
        <dbReference type="ARBA" id="ARBA00022884"/>
    </source>
</evidence>
<dbReference type="NCBIfam" id="TIGR01953">
    <property type="entry name" value="NusA"/>
    <property type="match status" value="1"/>
</dbReference>
<protein>
    <recommendedName>
        <fullName evidence="7">Transcription termination/antitermination protein NusA</fullName>
    </recommendedName>
</protein>
<keyword evidence="5 7" id="KW-0805">Transcription regulation</keyword>
<proteinExistence type="inferred from homology"/>
<dbReference type="InterPro" id="IPR004087">
    <property type="entry name" value="KH_dom"/>
</dbReference>
<dbReference type="InterPro" id="IPR025249">
    <property type="entry name" value="TF_NusA_KH_1st"/>
</dbReference>
<dbReference type="Pfam" id="PF08529">
    <property type="entry name" value="NusA_N"/>
    <property type="match status" value="1"/>
</dbReference>
<evidence type="ECO:0000256" key="6">
    <source>
        <dbReference type="ARBA" id="ARBA00023163"/>
    </source>
</evidence>
<dbReference type="Gene3D" id="1.10.150.20">
    <property type="entry name" value="5' to 3' exonuclease, C-terminal subdomain"/>
    <property type="match status" value="2"/>
</dbReference>
<evidence type="ECO:0000256" key="8">
    <source>
        <dbReference type="SAM" id="Coils"/>
    </source>
</evidence>
<dbReference type="EMBL" id="AP014633">
    <property type="protein sequence ID" value="BAP55473.1"/>
    <property type="molecule type" value="Genomic_DNA"/>
</dbReference>
<dbReference type="GO" id="GO:0005829">
    <property type="term" value="C:cytosol"/>
    <property type="evidence" value="ECO:0007669"/>
    <property type="project" value="TreeGrafter"/>
</dbReference>
<comment type="subunit">
    <text evidence="7">Monomer. Binds directly to the core enzyme of the DNA-dependent RNA polymerase and to nascent RNA.</text>
</comment>
<dbReference type="CDD" id="cd04455">
    <property type="entry name" value="S1_NusA"/>
    <property type="match status" value="1"/>
</dbReference>
<dbReference type="GO" id="GO:0000166">
    <property type="term" value="F:nucleotide binding"/>
    <property type="evidence" value="ECO:0007669"/>
    <property type="project" value="InterPro"/>
</dbReference>
<evidence type="ECO:0000256" key="3">
    <source>
        <dbReference type="ARBA" id="ARBA00022814"/>
    </source>
</evidence>
<dbReference type="InterPro" id="IPR036555">
    <property type="entry name" value="NusA_N_sf"/>
</dbReference>
<dbReference type="PANTHER" id="PTHR22648:SF0">
    <property type="entry name" value="TRANSCRIPTION TERMINATION_ANTITERMINATION PROTEIN NUSA"/>
    <property type="match status" value="1"/>
</dbReference>
<feature type="coiled-coil region" evidence="8">
    <location>
        <begin position="391"/>
        <end position="425"/>
    </location>
</feature>
<dbReference type="Gene3D" id="3.30.300.20">
    <property type="match status" value="2"/>
</dbReference>
<sequence>MNKEILLVVDVVSNEKGVSKQIIFNALECALASATKKRYNNEIEVRVFIDPHTGDYKAFRRWQVVEDRRLESPQLQISLTQAQEQNAAIQLGEFIEEAIESVNFDRIGAQTAKQVIVQKIREAERAQIVEAYQDREGELVSGIVKRIERGNVILDLGGNAEALIPREDMIPREVVRPGDRLRGYLYSIRPQPRGPQLFLSRTAPELLIKLFILEVPEIGENLLEIVGAARDPGLRAKIAVKPKDPRIDPVGACVGMRGSRVQAISNELAGERVDIILWDDNPAQFVMNAMSPAEVVSIVVDEDTHSMDVAVREEQLSQAIGRNGQNVRLASQLTGWTLNVMTESQAEEKNEAEARAVLELFMSELEVDEEVATVLVQEGFSSIEEIAYVPLNEMLQINEFEEEIVKELRNRAKDALLTRAIVNEEKIDTDNPVIAEPQPAENLLALEGMSEEWAQALANRGIVNMDDLAEQSVEDLMSLEGMNEVQAGKLIMAARAPWFVDEQP</sequence>
<keyword evidence="4 7" id="KW-0694">RNA-binding</keyword>
<dbReference type="GO" id="GO:0006353">
    <property type="term" value="P:DNA-templated transcription termination"/>
    <property type="evidence" value="ECO:0007669"/>
    <property type="project" value="UniProtKB-UniRule"/>
</dbReference>
<dbReference type="Proteomes" id="UP000031623">
    <property type="component" value="Chromosome"/>
</dbReference>
<dbReference type="Pfam" id="PF13184">
    <property type="entry name" value="KH_NusA_1st"/>
    <property type="match status" value="1"/>
</dbReference>
<keyword evidence="2 7" id="KW-0963">Cytoplasm</keyword>
<dbReference type="InterPro" id="IPR010213">
    <property type="entry name" value="TF_NusA"/>
</dbReference>
<comment type="function">
    <text evidence="7">Participates in both transcription termination and antitermination.</text>
</comment>
<feature type="domain" description="S1 motif" evidence="9">
    <location>
        <begin position="137"/>
        <end position="202"/>
    </location>
</feature>
<dbReference type="KEGG" id="tig:THII_1176"/>
<accession>A0A090ACK6</accession>
<keyword evidence="11" id="KW-1185">Reference proteome</keyword>
<dbReference type="InterPro" id="IPR013735">
    <property type="entry name" value="TF_NusA_N"/>
</dbReference>
<dbReference type="GO" id="GO:0031564">
    <property type="term" value="P:transcription antitermination"/>
    <property type="evidence" value="ECO:0007669"/>
    <property type="project" value="UniProtKB-UniRule"/>
</dbReference>
<dbReference type="InterPro" id="IPR012340">
    <property type="entry name" value="NA-bd_OB-fold"/>
</dbReference>
<dbReference type="SUPFAM" id="SSF54814">
    <property type="entry name" value="Prokaryotic type KH domain (KH-domain type II)"/>
    <property type="match status" value="2"/>
</dbReference>
<dbReference type="Pfam" id="PF26594">
    <property type="entry name" value="KH_NusA_2nd"/>
    <property type="match status" value="1"/>
</dbReference>
<dbReference type="InterPro" id="IPR058582">
    <property type="entry name" value="KH_NusA_2nd"/>
</dbReference>
<dbReference type="CDD" id="cd22529">
    <property type="entry name" value="KH-II_NusA_rpt2"/>
    <property type="match status" value="1"/>
</dbReference>
<dbReference type="HAMAP" id="MF_00945_B">
    <property type="entry name" value="NusA_B"/>
    <property type="match status" value="1"/>
</dbReference>
<dbReference type="Pfam" id="PF14520">
    <property type="entry name" value="HHH_5"/>
    <property type="match status" value="1"/>
</dbReference>
<gene>
    <name evidence="7" type="primary">nusA</name>
    <name evidence="10" type="ORF">THII_1176</name>
</gene>
<keyword evidence="6 7" id="KW-0804">Transcription</keyword>
<dbReference type="SMART" id="SM00322">
    <property type="entry name" value="KH"/>
    <property type="match status" value="2"/>
</dbReference>
<dbReference type="SUPFAM" id="SSF47794">
    <property type="entry name" value="Rad51 N-terminal domain-like"/>
    <property type="match status" value="2"/>
</dbReference>
<evidence type="ECO:0000313" key="11">
    <source>
        <dbReference type="Proteomes" id="UP000031623"/>
    </source>
</evidence>
<dbReference type="FunFam" id="3.30.300.20:FF:000005">
    <property type="entry name" value="Transcription termination/antitermination protein NusA"/>
    <property type="match status" value="1"/>
</dbReference>
<reference evidence="10 11" key="1">
    <citation type="journal article" date="2014" name="ISME J.">
        <title>Ecophysiology of Thioploca ingrica as revealed by the complete genome sequence supplemented with proteomic evidence.</title>
        <authorList>
            <person name="Kojima H."/>
            <person name="Ogura Y."/>
            <person name="Yamamoto N."/>
            <person name="Togashi T."/>
            <person name="Mori H."/>
            <person name="Watanabe T."/>
            <person name="Nemoto F."/>
            <person name="Kurokawa K."/>
            <person name="Hayashi T."/>
            <person name="Fukui M."/>
        </authorList>
    </citation>
    <scope>NUCLEOTIDE SEQUENCE [LARGE SCALE GENOMIC DNA]</scope>
</reference>